<dbReference type="AlphaFoldDB" id="A0A2P2JE90"/>
<proteinExistence type="predicted"/>
<reference evidence="1" key="1">
    <citation type="submission" date="2018-02" db="EMBL/GenBank/DDBJ databases">
        <title>Rhizophora mucronata_Transcriptome.</title>
        <authorList>
            <person name="Meera S.P."/>
            <person name="Sreeshan A."/>
            <person name="Augustine A."/>
        </authorList>
    </citation>
    <scope>NUCLEOTIDE SEQUENCE</scope>
    <source>
        <tissue evidence="1">Leaf</tissue>
    </source>
</reference>
<sequence>MQINGPSCFKYVICPVPSGLRMLASSKPNFEFAPGEREFDYFPDLGLII</sequence>
<dbReference type="EMBL" id="GGEC01011323">
    <property type="protein sequence ID" value="MBW91806.1"/>
    <property type="molecule type" value="Transcribed_RNA"/>
</dbReference>
<name>A0A2P2JE90_RHIMU</name>
<evidence type="ECO:0000313" key="1">
    <source>
        <dbReference type="EMBL" id="MBW91806.1"/>
    </source>
</evidence>
<protein>
    <submittedName>
        <fullName evidence="1">Uncharacterized protein</fullName>
    </submittedName>
</protein>
<accession>A0A2P2JE90</accession>
<organism evidence="1">
    <name type="scientific">Rhizophora mucronata</name>
    <name type="common">Asiatic mangrove</name>
    <dbReference type="NCBI Taxonomy" id="61149"/>
    <lineage>
        <taxon>Eukaryota</taxon>
        <taxon>Viridiplantae</taxon>
        <taxon>Streptophyta</taxon>
        <taxon>Embryophyta</taxon>
        <taxon>Tracheophyta</taxon>
        <taxon>Spermatophyta</taxon>
        <taxon>Magnoliopsida</taxon>
        <taxon>eudicotyledons</taxon>
        <taxon>Gunneridae</taxon>
        <taxon>Pentapetalae</taxon>
        <taxon>rosids</taxon>
        <taxon>fabids</taxon>
        <taxon>Malpighiales</taxon>
        <taxon>Rhizophoraceae</taxon>
        <taxon>Rhizophora</taxon>
    </lineage>
</organism>